<sequence length="1177" mass="129601">MLTAPLLWILPVQQASSLLPSCGYCRYSKHAHCSPLVDTAGTTGKLTAPLLWILPVQQASSLLPSCGYCQYSKQAHCSPLVDTAGTASKLTAPLLWILPVQQASSLLPSCGYCRYSKLAHCSPLVDTAGNRGKLTAPLLWILPVQQACSLLPSCGYCRYSKHAHCSPLVDTAGTASLLTAPLLWILPVQQACSLLPSCGYCRYNRQAHCSPLVDTAGTASMLTAPLLWILPVQQASSLLPSCGYCRYSKHAHCSPLVDTAGTASKLTAPLLWILPVQQASSLLPSCGYCRYSKQAHCSPLVDTAGTASKLTAPLLWILPVQQASSLLPSCGYCRYSRLAHCSPLVDTAGTASKLTAPLLWILPVQQACSLLPSSGYCRYSKQAHCSPLVDTAGTAGLLSAPLLWILLVQQACSLLPSCGYCRYSKLAHCSPLVDTAGTASLLTAGTAGLLTAPLLWILPVQQACSLLPSSGYCRYSKLAHCSPLVDTAGTAGLLTPPLLWILPVLQACSLLPSCGYCRYSKHAHCSPLVDTAGMEVTRKNFKECLNTIYTAIQEAEFLAIDGEFSGISDGPSVSALTNGLDTPEERYQKLKKHSMDFLLFQFGLCAFKYNHAESKYIIKSFNFYVFPKPLNRSSPDIKFVCQSSSIDFLANQGFDFNKVFCCGIPYLNQEEERKLREQYEERRSQSNGAGTPSFISPNSCKGPIVVPEEHRAFIEKVVEKVESLSNSTEESSVQLDPCTGFQRKLIYQTLNWKFSKGIHVETMETEKKERCILISKVDEDERKRRELQKQEKEQACQELADAVGFSRVIHAISKSATVVYFLSLYLPQGKLVVGHNMLLDVMHTIHQFYCPLPEELNGFKEVTLCVFPRLLDTKLMASTHPFKELILNTPLAELEKRLKEAPFKSPKVDSAEGFLSYNTASEQLHEAGYDAYITGLCFISMANFLGSFLSPPKPHISARSKLIEPFFNKLFLMRIIDIPYLNLSGPDLQPKRDHVLYVTFPKEWKTSDLYQLFSAFGNIQVSWIDDTSAFVSLGQVDQVQIAVNTSRYAESYRIQTYAEYMESRLQEKQGKRKCSEDSWRELESSRLVQYAPALPAGSGFNSNNNEVAPGKRSMSPIQEELGSDELEESEIDRDGTSSWTSAVPARSKTTNKHKKIRTDPGPNPAGSTGLFEVPEVW</sequence>
<dbReference type="FunFam" id="3.30.420.10:FF:000035">
    <property type="entry name" value="Poly(A)-specific ribonuclease PARN"/>
    <property type="match status" value="1"/>
</dbReference>
<evidence type="ECO:0000256" key="16">
    <source>
        <dbReference type="SAM" id="SignalP"/>
    </source>
</evidence>
<comment type="subcellular location">
    <subcellularLocation>
        <location evidence="3">Cytoplasm</location>
    </subcellularLocation>
    <subcellularLocation>
        <location evidence="2">Nucleus</location>
    </subcellularLocation>
</comment>
<evidence type="ECO:0000256" key="14">
    <source>
        <dbReference type="ARBA" id="ARBA00031923"/>
    </source>
</evidence>
<organism evidence="18 19">
    <name type="scientific">Acipenser oxyrinchus oxyrinchus</name>
    <dbReference type="NCBI Taxonomy" id="40147"/>
    <lineage>
        <taxon>Eukaryota</taxon>
        <taxon>Metazoa</taxon>
        <taxon>Chordata</taxon>
        <taxon>Craniata</taxon>
        <taxon>Vertebrata</taxon>
        <taxon>Euteleostomi</taxon>
        <taxon>Actinopterygii</taxon>
        <taxon>Chondrostei</taxon>
        <taxon>Acipenseriformes</taxon>
        <taxon>Acipenseridae</taxon>
        <taxon>Acipenser</taxon>
    </lineage>
</organism>
<evidence type="ECO:0000256" key="1">
    <source>
        <dbReference type="ARBA" id="ARBA00001663"/>
    </source>
</evidence>
<dbReference type="GO" id="GO:0046872">
    <property type="term" value="F:metal ion binding"/>
    <property type="evidence" value="ECO:0007669"/>
    <property type="project" value="UniProtKB-KW"/>
</dbReference>
<dbReference type="CDD" id="cd12428">
    <property type="entry name" value="RRM_PARN"/>
    <property type="match status" value="1"/>
</dbReference>
<dbReference type="InterPro" id="IPR036867">
    <property type="entry name" value="R3H_dom_sf"/>
</dbReference>
<keyword evidence="10" id="KW-0378">Hydrolase</keyword>
<evidence type="ECO:0000256" key="4">
    <source>
        <dbReference type="ARBA" id="ARBA00008372"/>
    </source>
</evidence>
<dbReference type="GO" id="GO:1990431">
    <property type="term" value="P:priRNA 3'-end processing"/>
    <property type="evidence" value="ECO:0007669"/>
    <property type="project" value="TreeGrafter"/>
</dbReference>
<feature type="compositionally biased region" description="Polar residues" evidence="15">
    <location>
        <begin position="685"/>
        <end position="694"/>
    </location>
</feature>
<keyword evidence="12" id="KW-0694">RNA-binding</keyword>
<dbReference type="InterPro" id="IPR001374">
    <property type="entry name" value="R3H_dom"/>
</dbReference>
<evidence type="ECO:0000256" key="12">
    <source>
        <dbReference type="ARBA" id="ARBA00022884"/>
    </source>
</evidence>
<feature type="region of interest" description="Disordered" evidence="15">
    <location>
        <begin position="1122"/>
        <end position="1177"/>
    </location>
</feature>
<dbReference type="PROSITE" id="PS51061">
    <property type="entry name" value="R3H"/>
    <property type="match status" value="1"/>
</dbReference>
<dbReference type="GO" id="GO:0005634">
    <property type="term" value="C:nucleus"/>
    <property type="evidence" value="ECO:0007669"/>
    <property type="project" value="UniProtKB-SubCell"/>
</dbReference>
<dbReference type="SUPFAM" id="SSF53098">
    <property type="entry name" value="Ribonuclease H-like"/>
    <property type="match status" value="1"/>
</dbReference>
<comment type="similarity">
    <text evidence="4">Belongs to the CAF1 family.</text>
</comment>
<name>A0AAD8G3V5_ACIOX</name>
<dbReference type="InterPro" id="IPR012337">
    <property type="entry name" value="RNaseH-like_sf"/>
</dbReference>
<evidence type="ECO:0000256" key="9">
    <source>
        <dbReference type="ARBA" id="ARBA00022723"/>
    </source>
</evidence>
<dbReference type="FunFam" id="3.30.70.330:FF:000196">
    <property type="entry name" value="Poly(A)-specific ribonuclease PARN"/>
    <property type="match status" value="1"/>
</dbReference>
<feature type="compositionally biased region" description="Basic and acidic residues" evidence="15">
    <location>
        <begin position="675"/>
        <end position="684"/>
    </location>
</feature>
<gene>
    <name evidence="18" type="primary">parn</name>
    <name evidence="18" type="ORF">AOXY_G18039</name>
</gene>
<accession>A0AAD8G3V5</accession>
<evidence type="ECO:0000256" key="15">
    <source>
        <dbReference type="SAM" id="MobiDB-lite"/>
    </source>
</evidence>
<dbReference type="EMBL" id="JAGXEW010000016">
    <property type="protein sequence ID" value="KAK1163009.1"/>
    <property type="molecule type" value="Genomic_DNA"/>
</dbReference>
<keyword evidence="11" id="KW-0269">Exonuclease</keyword>
<evidence type="ECO:0000256" key="10">
    <source>
        <dbReference type="ARBA" id="ARBA00022801"/>
    </source>
</evidence>
<dbReference type="InterPro" id="IPR051181">
    <property type="entry name" value="CAF1_poly(A)_ribonucleases"/>
</dbReference>
<keyword evidence="9" id="KW-0479">Metal-binding</keyword>
<dbReference type="InterPro" id="IPR036397">
    <property type="entry name" value="RNaseH_sf"/>
</dbReference>
<keyword evidence="13" id="KW-0539">Nucleus</keyword>
<dbReference type="FunFam" id="3.30.420.10:FF:000196">
    <property type="entry name" value="Poly(A)-specific ribonuclease PARN"/>
    <property type="match status" value="1"/>
</dbReference>
<dbReference type="Gene3D" id="3.30.420.10">
    <property type="entry name" value="Ribonuclease H-like superfamily/Ribonuclease H"/>
    <property type="match status" value="2"/>
</dbReference>
<evidence type="ECO:0000256" key="2">
    <source>
        <dbReference type="ARBA" id="ARBA00004123"/>
    </source>
</evidence>
<feature type="compositionally biased region" description="Acidic residues" evidence="15">
    <location>
        <begin position="1122"/>
        <end position="1131"/>
    </location>
</feature>
<dbReference type="GO" id="GO:0005737">
    <property type="term" value="C:cytoplasm"/>
    <property type="evidence" value="ECO:0007669"/>
    <property type="project" value="UniProtKB-SubCell"/>
</dbReference>
<reference evidence="18" key="1">
    <citation type="submission" date="2022-02" db="EMBL/GenBank/DDBJ databases">
        <title>Atlantic sturgeon de novo genome assembly.</title>
        <authorList>
            <person name="Stock M."/>
            <person name="Klopp C."/>
            <person name="Guiguen Y."/>
            <person name="Cabau C."/>
            <person name="Parinello H."/>
            <person name="Santidrian Yebra-Pimentel E."/>
            <person name="Kuhl H."/>
            <person name="Dirks R.P."/>
            <person name="Guessner J."/>
            <person name="Wuertz S."/>
            <person name="Du K."/>
            <person name="Schartl M."/>
        </authorList>
    </citation>
    <scope>NUCLEOTIDE SEQUENCE</scope>
    <source>
        <strain evidence="18">STURGEONOMICS-FGT-2020</strain>
        <tissue evidence="18">Whole blood</tissue>
    </source>
</reference>
<feature type="chain" id="PRO_5042277181" description="Poly(A)-specific ribonuclease PARN" evidence="16">
    <location>
        <begin position="18"/>
        <end position="1177"/>
    </location>
</feature>
<dbReference type="EC" id="3.1.13.4" evidence="5"/>
<dbReference type="InterPro" id="IPR035979">
    <property type="entry name" value="RBD_domain_sf"/>
</dbReference>
<feature type="signal peptide" evidence="16">
    <location>
        <begin position="1"/>
        <end position="17"/>
    </location>
</feature>
<dbReference type="SUPFAM" id="SSF82708">
    <property type="entry name" value="R3H domain"/>
    <property type="match status" value="1"/>
</dbReference>
<dbReference type="GO" id="GO:0000289">
    <property type="term" value="P:nuclear-transcribed mRNA poly(A) tail shortening"/>
    <property type="evidence" value="ECO:0007669"/>
    <property type="project" value="TreeGrafter"/>
</dbReference>
<dbReference type="Pfam" id="PF04857">
    <property type="entry name" value="CAF1"/>
    <property type="match status" value="1"/>
</dbReference>
<evidence type="ECO:0000256" key="6">
    <source>
        <dbReference type="ARBA" id="ARBA00015918"/>
    </source>
</evidence>
<evidence type="ECO:0000259" key="17">
    <source>
        <dbReference type="PROSITE" id="PS51061"/>
    </source>
</evidence>
<dbReference type="Pfam" id="PF08675">
    <property type="entry name" value="RNA_bind"/>
    <property type="match status" value="1"/>
</dbReference>
<evidence type="ECO:0000256" key="3">
    <source>
        <dbReference type="ARBA" id="ARBA00004496"/>
    </source>
</evidence>
<evidence type="ECO:0000313" key="19">
    <source>
        <dbReference type="Proteomes" id="UP001230051"/>
    </source>
</evidence>
<dbReference type="AlphaFoldDB" id="A0AAD8G3V5"/>
<comment type="catalytic activity">
    <reaction evidence="1">
        <text>Exonucleolytic cleavage of poly(A) to 5'-AMP.</text>
        <dbReference type="EC" id="3.1.13.4"/>
    </reaction>
</comment>
<evidence type="ECO:0000256" key="5">
    <source>
        <dbReference type="ARBA" id="ARBA00012161"/>
    </source>
</evidence>
<dbReference type="PANTHER" id="PTHR15092">
    <property type="entry name" value="POLY A -SPECIFIC RIBONUCLEASE/TARGET OF EGR1, MEMBER 1"/>
    <property type="match status" value="1"/>
</dbReference>
<evidence type="ECO:0000256" key="8">
    <source>
        <dbReference type="ARBA" id="ARBA00022722"/>
    </source>
</evidence>
<dbReference type="InterPro" id="IPR012677">
    <property type="entry name" value="Nucleotide-bd_a/b_plait_sf"/>
</dbReference>
<comment type="caution">
    <text evidence="18">The sequence shown here is derived from an EMBL/GenBank/DDBJ whole genome shotgun (WGS) entry which is preliminary data.</text>
</comment>
<keyword evidence="7" id="KW-0963">Cytoplasm</keyword>
<keyword evidence="16" id="KW-0732">Signal</keyword>
<dbReference type="PANTHER" id="PTHR15092:SF44">
    <property type="entry name" value="POLY(A)-SPECIFIC RIBONUCLEASE PARN"/>
    <property type="match status" value="1"/>
</dbReference>
<evidence type="ECO:0000256" key="11">
    <source>
        <dbReference type="ARBA" id="ARBA00022839"/>
    </source>
</evidence>
<dbReference type="Proteomes" id="UP001230051">
    <property type="component" value="Unassembled WGS sequence"/>
</dbReference>
<dbReference type="GO" id="GO:0003723">
    <property type="term" value="F:RNA binding"/>
    <property type="evidence" value="ECO:0007669"/>
    <property type="project" value="UniProtKB-KW"/>
</dbReference>
<dbReference type="InterPro" id="IPR034042">
    <property type="entry name" value="PARN_R3H"/>
</dbReference>
<feature type="domain" description="R3H" evidence="17">
    <location>
        <begin position="711"/>
        <end position="778"/>
    </location>
</feature>
<dbReference type="GO" id="GO:1990432">
    <property type="term" value="P:siRNA 3'-end processing"/>
    <property type="evidence" value="ECO:0007669"/>
    <property type="project" value="TreeGrafter"/>
</dbReference>
<keyword evidence="8" id="KW-0540">Nuclease</keyword>
<dbReference type="InterPro" id="IPR006941">
    <property type="entry name" value="RNase_CAF1"/>
</dbReference>
<keyword evidence="19" id="KW-1185">Reference proteome</keyword>
<dbReference type="SUPFAM" id="SSF54928">
    <property type="entry name" value="RNA-binding domain, RBD"/>
    <property type="match status" value="1"/>
</dbReference>
<evidence type="ECO:0000256" key="7">
    <source>
        <dbReference type="ARBA" id="ARBA00022490"/>
    </source>
</evidence>
<dbReference type="Gene3D" id="3.30.70.330">
    <property type="match status" value="1"/>
</dbReference>
<protein>
    <recommendedName>
        <fullName evidence="6">Poly(A)-specific ribonuclease PARN</fullName>
        <ecNumber evidence="5">3.1.13.4</ecNumber>
    </recommendedName>
    <alternativeName>
        <fullName evidence="14">Polyadenylate-specific ribonuclease</fullName>
    </alternativeName>
</protein>
<feature type="region of interest" description="Disordered" evidence="15">
    <location>
        <begin position="675"/>
        <end position="694"/>
    </location>
</feature>
<evidence type="ECO:0000313" key="18">
    <source>
        <dbReference type="EMBL" id="KAK1163009.1"/>
    </source>
</evidence>
<dbReference type="GO" id="GO:0004535">
    <property type="term" value="F:poly(A)-specific ribonuclease activity"/>
    <property type="evidence" value="ECO:0007669"/>
    <property type="project" value="UniProtKB-EC"/>
</dbReference>
<evidence type="ECO:0000256" key="13">
    <source>
        <dbReference type="ARBA" id="ARBA00023242"/>
    </source>
</evidence>
<dbReference type="InterPro" id="IPR014789">
    <property type="entry name" value="PolyA-riboNase_RNA-binding"/>
</dbReference>
<dbReference type="CDD" id="cd02637">
    <property type="entry name" value="R3H_PARN"/>
    <property type="match status" value="1"/>
</dbReference>
<proteinExistence type="inferred from homology"/>